<feature type="non-terminal residue" evidence="4">
    <location>
        <position position="1"/>
    </location>
</feature>
<accession>A0A8X7XGF5</accession>
<dbReference type="Pfam" id="PF07654">
    <property type="entry name" value="C1-set"/>
    <property type="match status" value="1"/>
</dbReference>
<dbReference type="SMART" id="SM00407">
    <property type="entry name" value="IGc1"/>
    <property type="match status" value="1"/>
</dbReference>
<evidence type="ECO:0000256" key="2">
    <source>
        <dbReference type="ARBA" id="ARBA00023319"/>
    </source>
</evidence>
<dbReference type="InterPro" id="IPR007110">
    <property type="entry name" value="Ig-like_dom"/>
</dbReference>
<dbReference type="InterPro" id="IPR003597">
    <property type="entry name" value="Ig_C1-set"/>
</dbReference>
<organism evidence="4 5">
    <name type="scientific">Polypterus senegalus</name>
    <name type="common">Senegal bichir</name>
    <dbReference type="NCBI Taxonomy" id="55291"/>
    <lineage>
        <taxon>Eukaryota</taxon>
        <taxon>Metazoa</taxon>
        <taxon>Chordata</taxon>
        <taxon>Craniata</taxon>
        <taxon>Vertebrata</taxon>
        <taxon>Euteleostomi</taxon>
        <taxon>Actinopterygii</taxon>
        <taxon>Polypteriformes</taxon>
        <taxon>Polypteridae</taxon>
        <taxon>Polypterus</taxon>
    </lineage>
</organism>
<name>A0A8X7XGF5_POLSE</name>
<dbReference type="FunFam" id="2.60.40.10:FF:000283">
    <property type="entry name" value="Immunoglobulin kappa constant"/>
    <property type="match status" value="1"/>
</dbReference>
<sequence>MGEMEMTSSSGAGRAIIGKELEVMPSMGSESVVERPFCESGSIADSIQPPRTPLLHLFPPSPQQLHTKNEATLLCVARHMRPQHVRLRWAVDGQAQDLQQQVEASEREPEGTFTSWSMLRISSDTWQRGAWVTCQADHETVDPSTPLEKSVELGLRRGDCKEEDKSGWNIQDDNMTSSRNSFSNNYAACDPLPSEYLLWLVCFSLLEGHALLAVCQMSLVALSVVVYGWPFIPANTPKLPGGALRAVWRSPEDQQGIMDIGVFIHSPAGYHGDH</sequence>
<dbReference type="PROSITE" id="PS50835">
    <property type="entry name" value="IG_LIKE"/>
    <property type="match status" value="1"/>
</dbReference>
<dbReference type="InterPro" id="IPR013783">
    <property type="entry name" value="Ig-like_fold"/>
</dbReference>
<dbReference type="SUPFAM" id="SSF48726">
    <property type="entry name" value="Immunoglobulin"/>
    <property type="match status" value="1"/>
</dbReference>
<dbReference type="CDD" id="cd00098">
    <property type="entry name" value="IgC1"/>
    <property type="match status" value="1"/>
</dbReference>
<evidence type="ECO:0000259" key="3">
    <source>
        <dbReference type="PROSITE" id="PS50835"/>
    </source>
</evidence>
<dbReference type="Gene3D" id="2.60.40.10">
    <property type="entry name" value="Immunoglobulins"/>
    <property type="match status" value="1"/>
</dbReference>
<dbReference type="AlphaFoldDB" id="A0A8X7XGF5"/>
<feature type="non-terminal residue" evidence="4">
    <location>
        <position position="274"/>
    </location>
</feature>
<evidence type="ECO:0000256" key="1">
    <source>
        <dbReference type="ARBA" id="ARBA00023157"/>
    </source>
</evidence>
<proteinExistence type="predicted"/>
<protein>
    <submittedName>
        <fullName evidence="4">LAC2 protein</fullName>
    </submittedName>
</protein>
<keyword evidence="1" id="KW-1015">Disulfide bond</keyword>
<dbReference type="PANTHER" id="PTHR23411">
    <property type="entry name" value="TAPASIN"/>
    <property type="match status" value="1"/>
</dbReference>
<keyword evidence="2" id="KW-0393">Immunoglobulin domain</keyword>
<reference evidence="4 5" key="1">
    <citation type="journal article" date="2021" name="Cell">
        <title>Tracing the genetic footprints of vertebrate landing in non-teleost ray-finned fishes.</title>
        <authorList>
            <person name="Bi X."/>
            <person name="Wang K."/>
            <person name="Yang L."/>
            <person name="Pan H."/>
            <person name="Jiang H."/>
            <person name="Wei Q."/>
            <person name="Fang M."/>
            <person name="Yu H."/>
            <person name="Zhu C."/>
            <person name="Cai Y."/>
            <person name="He Y."/>
            <person name="Gan X."/>
            <person name="Zeng H."/>
            <person name="Yu D."/>
            <person name="Zhu Y."/>
            <person name="Jiang H."/>
            <person name="Qiu Q."/>
            <person name="Yang H."/>
            <person name="Zhang Y.E."/>
            <person name="Wang W."/>
            <person name="Zhu M."/>
            <person name="He S."/>
            <person name="Zhang G."/>
        </authorList>
    </citation>
    <scope>NUCLEOTIDE SEQUENCE [LARGE SCALE GENOMIC DNA]</scope>
    <source>
        <strain evidence="4">Bchr_013</strain>
    </source>
</reference>
<dbReference type="Proteomes" id="UP000886611">
    <property type="component" value="Unassembled WGS sequence"/>
</dbReference>
<dbReference type="EMBL" id="JAATIS010000485">
    <property type="protein sequence ID" value="KAG2467826.1"/>
    <property type="molecule type" value="Genomic_DNA"/>
</dbReference>
<keyword evidence="5" id="KW-1185">Reference proteome</keyword>
<dbReference type="InterPro" id="IPR050380">
    <property type="entry name" value="Immune_Resp_Modulators"/>
</dbReference>
<evidence type="ECO:0000313" key="4">
    <source>
        <dbReference type="EMBL" id="KAG2467826.1"/>
    </source>
</evidence>
<feature type="domain" description="Ig-like" evidence="3">
    <location>
        <begin position="53"/>
        <end position="152"/>
    </location>
</feature>
<comment type="caution">
    <text evidence="4">The sequence shown here is derived from an EMBL/GenBank/DDBJ whole genome shotgun (WGS) entry which is preliminary data.</text>
</comment>
<evidence type="ECO:0000313" key="5">
    <source>
        <dbReference type="Proteomes" id="UP000886611"/>
    </source>
</evidence>
<dbReference type="InterPro" id="IPR036179">
    <property type="entry name" value="Ig-like_dom_sf"/>
</dbReference>
<gene>
    <name evidence="4" type="primary">Iglc2</name>
    <name evidence="4" type="ORF">GTO96_0014560</name>
</gene>